<accession>A0ACB9HAB2</accession>
<evidence type="ECO:0000313" key="1">
    <source>
        <dbReference type="EMBL" id="KAI3792176.1"/>
    </source>
</evidence>
<evidence type="ECO:0000313" key="2">
    <source>
        <dbReference type="Proteomes" id="UP001055811"/>
    </source>
</evidence>
<organism evidence="1 2">
    <name type="scientific">Cichorium intybus</name>
    <name type="common">Chicory</name>
    <dbReference type="NCBI Taxonomy" id="13427"/>
    <lineage>
        <taxon>Eukaryota</taxon>
        <taxon>Viridiplantae</taxon>
        <taxon>Streptophyta</taxon>
        <taxon>Embryophyta</taxon>
        <taxon>Tracheophyta</taxon>
        <taxon>Spermatophyta</taxon>
        <taxon>Magnoliopsida</taxon>
        <taxon>eudicotyledons</taxon>
        <taxon>Gunneridae</taxon>
        <taxon>Pentapetalae</taxon>
        <taxon>asterids</taxon>
        <taxon>campanulids</taxon>
        <taxon>Asterales</taxon>
        <taxon>Asteraceae</taxon>
        <taxon>Cichorioideae</taxon>
        <taxon>Cichorieae</taxon>
        <taxon>Cichoriinae</taxon>
        <taxon>Cichorium</taxon>
    </lineage>
</organism>
<dbReference type="EMBL" id="CM042009">
    <property type="protein sequence ID" value="KAI3792176.1"/>
    <property type="molecule type" value="Genomic_DNA"/>
</dbReference>
<protein>
    <submittedName>
        <fullName evidence="1">Uncharacterized protein</fullName>
    </submittedName>
</protein>
<reference evidence="1 2" key="2">
    <citation type="journal article" date="2022" name="Mol. Ecol. Resour.">
        <title>The genomes of chicory, endive, great burdock and yacon provide insights into Asteraceae paleo-polyploidization history and plant inulin production.</title>
        <authorList>
            <person name="Fan W."/>
            <person name="Wang S."/>
            <person name="Wang H."/>
            <person name="Wang A."/>
            <person name="Jiang F."/>
            <person name="Liu H."/>
            <person name="Zhao H."/>
            <person name="Xu D."/>
            <person name="Zhang Y."/>
        </authorList>
    </citation>
    <scope>NUCLEOTIDE SEQUENCE [LARGE SCALE GENOMIC DNA]</scope>
    <source>
        <strain evidence="2">cv. Punajuju</strain>
        <tissue evidence="1">Leaves</tissue>
    </source>
</reference>
<gene>
    <name evidence="1" type="ORF">L2E82_06047</name>
</gene>
<name>A0ACB9HAB2_CICIN</name>
<proteinExistence type="predicted"/>
<dbReference type="Proteomes" id="UP001055811">
    <property type="component" value="Linkage Group LG01"/>
</dbReference>
<reference evidence="2" key="1">
    <citation type="journal article" date="2022" name="Mol. Ecol. Resour.">
        <title>The genomes of chicory, endive, great burdock and yacon provide insights into Asteraceae palaeo-polyploidization history and plant inulin production.</title>
        <authorList>
            <person name="Fan W."/>
            <person name="Wang S."/>
            <person name="Wang H."/>
            <person name="Wang A."/>
            <person name="Jiang F."/>
            <person name="Liu H."/>
            <person name="Zhao H."/>
            <person name="Xu D."/>
            <person name="Zhang Y."/>
        </authorList>
    </citation>
    <scope>NUCLEOTIDE SEQUENCE [LARGE SCALE GENOMIC DNA]</scope>
    <source>
        <strain evidence="2">cv. Punajuju</strain>
    </source>
</reference>
<keyword evidence="2" id="KW-1185">Reference proteome</keyword>
<comment type="caution">
    <text evidence="1">The sequence shown here is derived from an EMBL/GenBank/DDBJ whole genome shotgun (WGS) entry which is preliminary data.</text>
</comment>
<sequence length="1549" mass="178189">MEGERQADRGEGSHTSSRGSGPHVIRNDESEPNPPPQPVTMEAIQYLISNLRDELKQDVNNIIDNRMGEPRAHSSQEVSKKATEEEVSGENRKKEKGCSFKSFMACKPPEYHGSFEPKVTMRWVREIEQVMQASKCGEQDRVNYASRQLKDDALVWWNTKYESLGKDVVYGWSWAEFVSCLKDKFCPTRDLEKMNEDFLTIKKGDLTVDEYTKKFCDMLPFVGESYPSERSRINRYVRGLPWNYELEVKKAETLDGAINAARTMEDVGKRRKEEGPGFSDKRKTVSISGNIKKKGKMSSSQSRQGSVKKCEKCGKEHSGECRAGSNACFNCGGLGHKAKDCKAKKASEVECFSCHQMGHYSFNFLNKGGETMVSTAQKKTESQKVKTRSFQITREEAKETHDVVSGILLINSTPAYVLFDSGSTYSFVSHGFGARLKVPLELLDLVFEVEVADGKFVEVQHMYRDCELDINGQKFRLNLLPIGIKSFDVIIGMDWLGANDAKIACGQKRVSVKTLGAKVYVYGERRKHVPSIISVAKARKYIRKGCVSFLAYVMTEDKAKQTYKDIEVVKEFLEVFPDELPGLPPERQVEFRIDLVPGASPIARAPYRLAPTEMRELMSQLQELLDKGFIRPSSSPWGAPVLFVKKKDGSMRMCIDYRELNKITIKNRYPLPRIDDLFDQLQGADYFSKIDLRFGYHKVRVKESDVEKTAFRTRYGHYEFLVMPFGLTNAPAIFMDLMNRVCKPFLDRFVIVFIDDILIYSKNKEEHVSHLWLVLETLKREQLYAKFSKCEFWMREVQFLGHVVSIQGIKVDPAKVEAVMKWEPPKTPTEVRSFLGLAGAFATLKEKLCNALVLTLPDGTEDFEVYSDASHRGLGCVLMQRGKVIAYASRQLKDLEKKYTTHDLELGAIVFALKIWRHYLYGTKCKLFTDHKSLQYVFTQKELNMRQSRWLELISDYDCDIIYHPGKANVVADALSRKAPEKRIKARSMRIELFETNSQGLKTFRNRIWVPKVGGLRKLILEESHKSKYSIHPGSTKTYQDLKRQYWWPGMKKRIAKYISKCVICAQVKAEHQVPHGDAQLLHIPAGKWEDVTMDLIVGLPRTRRGHDSIWVIVDRLTKSALFLAIKETTQLEQLAQLYTDEVLRRYGAPLSIVSDRDPRFTSNFWRALQDKMGTRIQLSTAYHPQTDGQSERTIQTLEDMLRSCVMDFGGSWDEHLPLVEFAYNNSYHSSIKMPPFEALYGRKCRTPLCWLEAGETKLTGPEIVRVTNEKIGVIQANMKTAQDRQKSYSNLKKRPYDLQEGDLVMIKVSPWKGVVRFGKRGKLSPRYIGPFKILKRVGLQAFKLELPPELSGIHDTFHVCYLKKYFGKEELVIPYADLRVETPSKRIEEPEAILEMQTKKLRNKEIDLKYFGKEELVIPYADLRVETPSKRIEEPEAILEMHTKKLRNKEIDLLELPPELSGIHDTFHVCYLKKYFGKEELVIPYADLRVETPSKRIEEPEAILEMQTKKLRNKEIDLVLVKWKHPLGSNLTWETLEEMKKRYPDFID</sequence>